<dbReference type="Proteomes" id="UP001348369">
    <property type="component" value="Chromosome"/>
</dbReference>
<dbReference type="EMBL" id="CP109109">
    <property type="protein sequence ID" value="WSC00052.1"/>
    <property type="molecule type" value="Genomic_DNA"/>
</dbReference>
<organism evidence="1 2">
    <name type="scientific">Streptomyces scopuliridis</name>
    <dbReference type="NCBI Taxonomy" id="452529"/>
    <lineage>
        <taxon>Bacteria</taxon>
        <taxon>Bacillati</taxon>
        <taxon>Actinomycetota</taxon>
        <taxon>Actinomycetes</taxon>
        <taxon>Kitasatosporales</taxon>
        <taxon>Streptomycetaceae</taxon>
        <taxon>Streptomyces</taxon>
    </lineage>
</organism>
<proteinExistence type="predicted"/>
<sequence length="292" mass="31460">MTDPYVVLTVTWTGTAGTQTTGDIYRSAVSASGPWTFLQTVPLLGQRAVFYDTGAPIGTPVWYRAIGHPGTGQELFAGPAQLPQEGSVWVKDPLRPWVDRAFDFCSGGIEGHSDACSTPNPERVWVGFGDRDRDEDAGLFPLTGSETPAVVWSRRKSHGGTISFMTRTLDAKDEVYDLFTAGGPLMLQLPPSYGQPDVYILPGRLRESYLYADQRRPHRMWTVPYTVVDAPVGPKQGSVCANWCAVQEVFPTFADLAAAAGTYQDLAAGTLVCGTSTDGYGDGLYGDGIYGG</sequence>
<gene>
    <name evidence="1" type="ORF">OG835_25705</name>
</gene>
<protein>
    <submittedName>
        <fullName evidence="1">Uncharacterized protein</fullName>
    </submittedName>
</protein>
<reference evidence="1" key="1">
    <citation type="submission" date="2022-10" db="EMBL/GenBank/DDBJ databases">
        <title>The complete genomes of actinobacterial strains from the NBC collection.</title>
        <authorList>
            <person name="Joergensen T.S."/>
            <person name="Alvarez Arevalo M."/>
            <person name="Sterndorff E.B."/>
            <person name="Faurdal D."/>
            <person name="Vuksanovic O."/>
            <person name="Mourched A.-S."/>
            <person name="Charusanti P."/>
            <person name="Shaw S."/>
            <person name="Blin K."/>
            <person name="Weber T."/>
        </authorList>
    </citation>
    <scope>NUCLEOTIDE SEQUENCE</scope>
    <source>
        <strain evidence="1">NBC 01771</strain>
    </source>
</reference>
<keyword evidence="2" id="KW-1185">Reference proteome</keyword>
<evidence type="ECO:0000313" key="1">
    <source>
        <dbReference type="EMBL" id="WSC00052.1"/>
    </source>
</evidence>
<accession>A0ACD4ZSK3</accession>
<evidence type="ECO:0000313" key="2">
    <source>
        <dbReference type="Proteomes" id="UP001348369"/>
    </source>
</evidence>
<name>A0ACD4ZSK3_9ACTN</name>